<dbReference type="InterPro" id="IPR003362">
    <property type="entry name" value="Bact_transf"/>
</dbReference>
<evidence type="ECO:0000256" key="2">
    <source>
        <dbReference type="SAM" id="Phobius"/>
    </source>
</evidence>
<organism evidence="4 5">
    <name type="scientific">Brevibacillus ruminantium</name>
    <dbReference type="NCBI Taxonomy" id="2950604"/>
    <lineage>
        <taxon>Bacteria</taxon>
        <taxon>Bacillati</taxon>
        <taxon>Bacillota</taxon>
        <taxon>Bacilli</taxon>
        <taxon>Bacillales</taxon>
        <taxon>Paenibacillaceae</taxon>
        <taxon>Brevibacillus</taxon>
    </lineage>
</organism>
<gene>
    <name evidence="4" type="ORF">NDK47_07580</name>
</gene>
<keyword evidence="5" id="KW-1185">Reference proteome</keyword>
<dbReference type="PANTHER" id="PTHR30576">
    <property type="entry name" value="COLANIC BIOSYNTHESIS UDP-GLUCOSE LIPID CARRIER TRANSFERASE"/>
    <property type="match status" value="1"/>
</dbReference>
<keyword evidence="2" id="KW-0472">Membrane</keyword>
<comment type="similarity">
    <text evidence="1">Belongs to the bacterial sugar transferase family.</text>
</comment>
<keyword evidence="2" id="KW-0812">Transmembrane</keyword>
<name>A0ABY4WM75_9BACL</name>
<dbReference type="Pfam" id="PF02397">
    <property type="entry name" value="Bac_transf"/>
    <property type="match status" value="1"/>
</dbReference>
<dbReference type="EMBL" id="CP098755">
    <property type="protein sequence ID" value="USG67142.1"/>
    <property type="molecule type" value="Genomic_DNA"/>
</dbReference>
<protein>
    <submittedName>
        <fullName evidence="4">Sugar transferase</fullName>
    </submittedName>
</protein>
<reference evidence="4" key="1">
    <citation type="submission" date="2022-06" db="EMBL/GenBank/DDBJ databases">
        <title>Genome sequencing of Brevibacillus sp. BB3-R1.</title>
        <authorList>
            <person name="Heo J."/>
            <person name="Lee D."/>
            <person name="Won M."/>
            <person name="Han B.-H."/>
            <person name="Hong S.-B."/>
            <person name="Kwon S.-W."/>
        </authorList>
    </citation>
    <scope>NUCLEOTIDE SEQUENCE</scope>
    <source>
        <strain evidence="4">BB3-R1</strain>
    </source>
</reference>
<dbReference type="RefSeq" id="WP_251874245.1">
    <property type="nucleotide sequence ID" value="NZ_CP098755.1"/>
</dbReference>
<dbReference type="GO" id="GO:0016740">
    <property type="term" value="F:transferase activity"/>
    <property type="evidence" value="ECO:0007669"/>
    <property type="project" value="UniProtKB-KW"/>
</dbReference>
<evidence type="ECO:0000313" key="4">
    <source>
        <dbReference type="EMBL" id="USG67142.1"/>
    </source>
</evidence>
<keyword evidence="4" id="KW-0808">Transferase</keyword>
<evidence type="ECO:0000313" key="5">
    <source>
        <dbReference type="Proteomes" id="UP001056500"/>
    </source>
</evidence>
<evidence type="ECO:0000256" key="1">
    <source>
        <dbReference type="ARBA" id="ARBA00006464"/>
    </source>
</evidence>
<dbReference type="Proteomes" id="UP001056500">
    <property type="component" value="Chromosome"/>
</dbReference>
<keyword evidence="2" id="KW-1133">Transmembrane helix</keyword>
<feature type="domain" description="Bacterial sugar transferase" evidence="3">
    <location>
        <begin position="7"/>
        <end position="185"/>
    </location>
</feature>
<accession>A0ABY4WM75</accession>
<proteinExistence type="inferred from homology"/>
<evidence type="ECO:0000259" key="3">
    <source>
        <dbReference type="Pfam" id="PF02397"/>
    </source>
</evidence>
<dbReference type="PANTHER" id="PTHR30576:SF0">
    <property type="entry name" value="UNDECAPRENYL-PHOSPHATE N-ACETYLGALACTOSAMINYL 1-PHOSPHATE TRANSFERASE-RELATED"/>
    <property type="match status" value="1"/>
</dbReference>
<sequence>MGYPSWKRGLDLIFSVLLILLLLPLSVVIALWIKADSQGPILFTQERVGRSGQLFRIYKFRTMIRHAERQGDGFYTGQHDPRITRAGHFLRRWSLDELPQLLNILKGEMSFIGPRPTLAYQVEQYSPRQRGRLAVRPGLTGLAQVSGRNELSWPERIELDLNYVERLSLNLDLYILLRTFRVVLKKDGIYAEKEKFLLKSEKQQYSAKE</sequence>
<feature type="transmembrane region" description="Helical" evidence="2">
    <location>
        <begin position="12"/>
        <end position="33"/>
    </location>
</feature>